<gene>
    <name evidence="1" type="ORF">L1987_18504</name>
</gene>
<accession>A0ACB9J2H8</accession>
<sequence length="520" mass="59730">MNDGLFTCFISKVEPKNIKAALLENSWVEAMQEELQQFTQLQVWNLVDLPKNKVPIGIHWIFRNKKDERGIVVRNKARLVVQGFYQEEGIDFEDVFAPVARLEAIGMFLAYAVYMDFTVYQMDVKSAFLYGKVQEEVYVKQPPVFIDPIYPDRVYKLDKALYDLHQEHGELLTKLYLNKRMFEMSSMGEMKFFLGLQVDQSKSGILIHHEKYVKEILTKFKMTESHPYKMPAEVRHSLSPDLHGGASDLRDRRRFPEFGLTVLAFAAREGPGNISRDTRESKKSQNPRFRLFKDLSGHSLRRDRLSGCRVYFGNLLLALRLSRIVSEYRTVETERTVSDYAKSTDGGVRSSITQPTVESNSWHFPSHVMSTIATNVQFHGNSHENPHSHLTRFCRVCDTFRLNGVTKDAKLLRLFPFSLADKAATWLESLPNGSITTWASARGEFLAKYYPPSKAAHHRSLIPTFEQQLGEGFHDAWDIFKGLCNDYPHHGIEDWCLVEKFYNGYSIASRGQLETAIGGT</sequence>
<reference evidence="1 2" key="2">
    <citation type="journal article" date="2022" name="Mol. Ecol. Resour.">
        <title>The genomes of chicory, endive, great burdock and yacon provide insights into Asteraceae paleo-polyploidization history and plant inulin production.</title>
        <authorList>
            <person name="Fan W."/>
            <person name="Wang S."/>
            <person name="Wang H."/>
            <person name="Wang A."/>
            <person name="Jiang F."/>
            <person name="Liu H."/>
            <person name="Zhao H."/>
            <person name="Xu D."/>
            <person name="Zhang Y."/>
        </authorList>
    </citation>
    <scope>NUCLEOTIDE SEQUENCE [LARGE SCALE GENOMIC DNA]</scope>
    <source>
        <strain evidence="2">cv. Yunnan</strain>
        <tissue evidence="1">Leaves</tissue>
    </source>
</reference>
<organism evidence="1 2">
    <name type="scientific">Smallanthus sonchifolius</name>
    <dbReference type="NCBI Taxonomy" id="185202"/>
    <lineage>
        <taxon>Eukaryota</taxon>
        <taxon>Viridiplantae</taxon>
        <taxon>Streptophyta</taxon>
        <taxon>Embryophyta</taxon>
        <taxon>Tracheophyta</taxon>
        <taxon>Spermatophyta</taxon>
        <taxon>Magnoliopsida</taxon>
        <taxon>eudicotyledons</taxon>
        <taxon>Gunneridae</taxon>
        <taxon>Pentapetalae</taxon>
        <taxon>asterids</taxon>
        <taxon>campanulids</taxon>
        <taxon>Asterales</taxon>
        <taxon>Asteraceae</taxon>
        <taxon>Asteroideae</taxon>
        <taxon>Heliantheae alliance</taxon>
        <taxon>Millerieae</taxon>
        <taxon>Smallanthus</taxon>
    </lineage>
</organism>
<proteinExistence type="predicted"/>
<name>A0ACB9J2H8_9ASTR</name>
<evidence type="ECO:0000313" key="2">
    <source>
        <dbReference type="Proteomes" id="UP001056120"/>
    </source>
</evidence>
<comment type="caution">
    <text evidence="1">The sequence shown here is derived from an EMBL/GenBank/DDBJ whole genome shotgun (WGS) entry which is preliminary data.</text>
</comment>
<keyword evidence="2" id="KW-1185">Reference proteome</keyword>
<dbReference type="EMBL" id="CM042023">
    <property type="protein sequence ID" value="KAI3813770.1"/>
    <property type="molecule type" value="Genomic_DNA"/>
</dbReference>
<protein>
    <submittedName>
        <fullName evidence="1">Uncharacterized protein</fullName>
    </submittedName>
</protein>
<reference evidence="2" key="1">
    <citation type="journal article" date="2022" name="Mol. Ecol. Resour.">
        <title>The genomes of chicory, endive, great burdock and yacon provide insights into Asteraceae palaeo-polyploidization history and plant inulin production.</title>
        <authorList>
            <person name="Fan W."/>
            <person name="Wang S."/>
            <person name="Wang H."/>
            <person name="Wang A."/>
            <person name="Jiang F."/>
            <person name="Liu H."/>
            <person name="Zhao H."/>
            <person name="Xu D."/>
            <person name="Zhang Y."/>
        </authorList>
    </citation>
    <scope>NUCLEOTIDE SEQUENCE [LARGE SCALE GENOMIC DNA]</scope>
    <source>
        <strain evidence="2">cv. Yunnan</strain>
    </source>
</reference>
<evidence type="ECO:0000313" key="1">
    <source>
        <dbReference type="EMBL" id="KAI3813770.1"/>
    </source>
</evidence>
<dbReference type="Proteomes" id="UP001056120">
    <property type="component" value="Linkage Group LG06"/>
</dbReference>